<evidence type="ECO:0000256" key="1">
    <source>
        <dbReference type="ARBA" id="ARBA00004141"/>
    </source>
</evidence>
<organism evidence="8">
    <name type="scientific">mine drainage metagenome</name>
    <dbReference type="NCBI Taxonomy" id="410659"/>
    <lineage>
        <taxon>unclassified sequences</taxon>
        <taxon>metagenomes</taxon>
        <taxon>ecological metagenomes</taxon>
    </lineage>
</organism>
<evidence type="ECO:0000313" key="8">
    <source>
        <dbReference type="EMBL" id="CBI02774.1"/>
    </source>
</evidence>
<evidence type="ECO:0000256" key="4">
    <source>
        <dbReference type="ARBA" id="ARBA00022989"/>
    </source>
</evidence>
<comment type="caution">
    <text evidence="8">The sequence shown here is derived from an EMBL/GenBank/DDBJ whole genome shotgun (WGS) entry which is preliminary data.</text>
</comment>
<dbReference type="EMBL" id="CABO01000041">
    <property type="protein sequence ID" value="CBI02774.1"/>
    <property type="molecule type" value="Genomic_DNA"/>
</dbReference>
<evidence type="ECO:0000259" key="7">
    <source>
        <dbReference type="Pfam" id="PF05140"/>
    </source>
</evidence>
<dbReference type="InterPro" id="IPR023494">
    <property type="entry name" value="Cyt_c_bgen_Ccs1/CcsB/ResB"/>
</dbReference>
<dbReference type="PANTHER" id="PTHR31566:SF0">
    <property type="entry name" value="CYTOCHROME C BIOGENESIS PROTEIN CCS1, CHLOROPLASTIC"/>
    <property type="match status" value="1"/>
</dbReference>
<dbReference type="GO" id="GO:0016020">
    <property type="term" value="C:membrane"/>
    <property type="evidence" value="ECO:0007669"/>
    <property type="project" value="UniProtKB-SubCell"/>
</dbReference>
<name>E6Q6E9_9ZZZZ</name>
<keyword evidence="2 6" id="KW-0812">Transmembrane</keyword>
<feature type="domain" description="ResB-like" evidence="7">
    <location>
        <begin position="31"/>
        <end position="443"/>
    </location>
</feature>
<feature type="transmembrane region" description="Helical" evidence="6">
    <location>
        <begin position="172"/>
        <end position="192"/>
    </location>
</feature>
<dbReference type="AlphaFoldDB" id="E6Q6E9"/>
<keyword evidence="4 6" id="KW-1133">Transmembrane helix</keyword>
<dbReference type="PANTHER" id="PTHR31566">
    <property type="entry name" value="CYTOCHROME C BIOGENESIS PROTEIN CCS1, CHLOROPLASTIC"/>
    <property type="match status" value="1"/>
</dbReference>
<evidence type="ECO:0000256" key="2">
    <source>
        <dbReference type="ARBA" id="ARBA00022692"/>
    </source>
</evidence>
<reference evidence="8" key="1">
    <citation type="submission" date="2009-10" db="EMBL/GenBank/DDBJ databases">
        <title>Diversity of trophic interactions inside an arsenic-rich microbial ecosystem.</title>
        <authorList>
            <person name="Bertin P.N."/>
            <person name="Heinrich-Salmeron A."/>
            <person name="Pelletier E."/>
            <person name="Goulhen-Chollet F."/>
            <person name="Arsene-Ploetze F."/>
            <person name="Gallien S."/>
            <person name="Calteau A."/>
            <person name="Vallenet D."/>
            <person name="Casiot C."/>
            <person name="Chane-Woon-Ming B."/>
            <person name="Giloteaux L."/>
            <person name="Barakat M."/>
            <person name="Bonnefoy V."/>
            <person name="Bruneel O."/>
            <person name="Chandler M."/>
            <person name="Cleiss J."/>
            <person name="Duran R."/>
            <person name="Elbaz-Poulichet F."/>
            <person name="Fonknechten N."/>
            <person name="Lauga B."/>
            <person name="Mornico D."/>
            <person name="Ortet P."/>
            <person name="Schaeffer C."/>
            <person name="Siguier P."/>
            <person name="Alexander Thil Smith A."/>
            <person name="Van Dorsselaer A."/>
            <person name="Weissenbach J."/>
            <person name="Medigue C."/>
            <person name="Le Paslier D."/>
        </authorList>
    </citation>
    <scope>NUCLEOTIDE SEQUENCE</scope>
</reference>
<dbReference type="InterPro" id="IPR007816">
    <property type="entry name" value="ResB-like_domain"/>
</dbReference>
<comment type="subcellular location">
    <subcellularLocation>
        <location evidence="1">Membrane</location>
        <topology evidence="1">Multi-pass membrane protein</topology>
    </subcellularLocation>
</comment>
<feature type="transmembrane region" description="Helical" evidence="6">
    <location>
        <begin position="26"/>
        <end position="49"/>
    </location>
</feature>
<feature type="transmembrane region" description="Helical" evidence="6">
    <location>
        <begin position="387"/>
        <end position="409"/>
    </location>
</feature>
<gene>
    <name evidence="8" type="ORF">CARN4_2618</name>
</gene>
<sequence>MGRTVAREPPMTDAVRNLYADFIRTFGNILFAVSLFVVWGILTLIGVIVDQGKAPSAYYAAYAAPVARAILRLDFNNVYHSWWYVGIIALILTSLAVCTFKRVIPARLPALRPVKIDAIPLHATIDVAAPIERVRESVERFFAQRGFLVRNRDFGGVEWSFADKQNWARRGVLVAHLGFVIIAAGTTLYWAFGFSGVTAILTGQTVTIPRSGATIHLDRFRYRIDPIATKTGIVYQPIDYVSHVTASGKDGVAHPYVIRVNHPINIDGTNYYQSSYGFAVRFTLLHNGRVASLSQPLYAGDTLKIPGTSRSIEFLRFVPTMDPQTKMPSPDPRIGNPAVALSLVQNGTNEGAALVLMHRTVDVGEGWSVRPERYLMFTGIQYRYDPGVGLVGIGAFILLVGLIISFYFLPARFYVRVDPHGEGATVGLAATTVKGYDIFAEEFGSLVERLRTSLQSGG</sequence>
<keyword evidence="5 6" id="KW-0472">Membrane</keyword>
<protein>
    <recommendedName>
        <fullName evidence="7">ResB-like domain-containing protein</fullName>
    </recommendedName>
</protein>
<proteinExistence type="predicted"/>
<dbReference type="GO" id="GO:0017004">
    <property type="term" value="P:cytochrome complex assembly"/>
    <property type="evidence" value="ECO:0007669"/>
    <property type="project" value="UniProtKB-KW"/>
</dbReference>
<keyword evidence="3" id="KW-0201">Cytochrome c-type biogenesis</keyword>
<feature type="transmembrane region" description="Helical" evidence="6">
    <location>
        <begin position="81"/>
        <end position="100"/>
    </location>
</feature>
<evidence type="ECO:0000256" key="6">
    <source>
        <dbReference type="SAM" id="Phobius"/>
    </source>
</evidence>
<accession>E6Q6E9</accession>
<dbReference type="Pfam" id="PF05140">
    <property type="entry name" value="ResB"/>
    <property type="match status" value="1"/>
</dbReference>
<evidence type="ECO:0000256" key="5">
    <source>
        <dbReference type="ARBA" id="ARBA00023136"/>
    </source>
</evidence>
<evidence type="ECO:0000256" key="3">
    <source>
        <dbReference type="ARBA" id="ARBA00022748"/>
    </source>
</evidence>